<evidence type="ECO:0000256" key="3">
    <source>
        <dbReference type="ARBA" id="ARBA00023016"/>
    </source>
</evidence>
<dbReference type="Proteomes" id="UP000037784">
    <property type="component" value="Unassembled WGS sequence"/>
</dbReference>
<dbReference type="SUPFAM" id="SSF55781">
    <property type="entry name" value="GAF domain-like"/>
    <property type="match status" value="1"/>
</dbReference>
<reference evidence="7 9" key="1">
    <citation type="journal article" date="2015" name="Genome Announc.">
        <title>Draft Genome Sequence of a Heterotrophic Facultative Anaerobic Thermophilic Bacterium, Ardenticatena maritima Strain 110ST.</title>
        <authorList>
            <person name="Kawaichi S."/>
            <person name="Yoshida T."/>
            <person name="Sako Y."/>
            <person name="Nakamura R."/>
        </authorList>
    </citation>
    <scope>NUCLEOTIDE SEQUENCE [LARGE SCALE GENOMIC DNA]</scope>
    <source>
        <strain evidence="7 9">110S</strain>
    </source>
</reference>
<accession>A0A0M8K736</accession>
<name>A0A0M8K736_9CHLR</name>
<comment type="similarity">
    <text evidence="5">Belongs to the HrcA family.</text>
</comment>
<feature type="domain" description="Heat-inducible transcription repressor HrcA C-terminal" evidence="6">
    <location>
        <begin position="107"/>
        <end position="324"/>
    </location>
</feature>
<evidence type="ECO:0000256" key="1">
    <source>
        <dbReference type="ARBA" id="ARBA00022491"/>
    </source>
</evidence>
<dbReference type="STRING" id="872965.SE16_13090"/>
<evidence type="ECO:0000256" key="5">
    <source>
        <dbReference type="HAMAP-Rule" id="MF_00081"/>
    </source>
</evidence>
<sequence>MYDELTERQRAILGLIVREYVATAQPVASKTLVEKYNLGVSSATVRNEMAALEQMGYLTHPHTSAGRIPTERGYRYFVQCLMEQSELPEEEQRLIRHQFHQAQMDLDQWMRLAAAVLAHTAHTASLVTVPQAPQARLKHIELINISEALVLVILVTSAGLVRQQMVPQPQPPLPQETLNAIANKLNALFEGMTYQDVRRRIGNDLTPFERSVAEVAALLMERIDSRSVGQIYRDGLLHVLRQPEFAEAEAVRQLVEIIEGRTLLENIIAEVNTTSGVQVIIGGEQPWEAIGDVSLVVSPYGVDGYAAGIMGVLGPQRMPYSRAVSVVRFVSDLMSHLLASMYGGQPLTQARREANHAQEETNATE</sequence>
<dbReference type="InterPro" id="IPR023120">
    <property type="entry name" value="WHTH_transcript_rep_HrcA_IDD"/>
</dbReference>
<dbReference type="NCBIfam" id="TIGR00331">
    <property type="entry name" value="hrcA"/>
    <property type="match status" value="1"/>
</dbReference>
<gene>
    <name evidence="5 7" type="primary">hrcA</name>
    <name evidence="7" type="ORF">ARMA_0505</name>
    <name evidence="8" type="ORF">SE16_13090</name>
</gene>
<dbReference type="EMBL" id="BBZA01000030">
    <property type="protein sequence ID" value="GAP62082.1"/>
    <property type="molecule type" value="Genomic_DNA"/>
</dbReference>
<dbReference type="InParanoid" id="A0A0M8K736"/>
<dbReference type="InterPro" id="IPR021153">
    <property type="entry name" value="HrcA_C"/>
</dbReference>
<dbReference type="PIRSF" id="PIRSF005485">
    <property type="entry name" value="HrcA"/>
    <property type="match status" value="1"/>
</dbReference>
<dbReference type="InterPro" id="IPR002571">
    <property type="entry name" value="HrcA"/>
</dbReference>
<dbReference type="PANTHER" id="PTHR34824:SF1">
    <property type="entry name" value="HEAT-INDUCIBLE TRANSCRIPTION REPRESSOR HRCA"/>
    <property type="match status" value="1"/>
</dbReference>
<dbReference type="PATRIC" id="fig|872965.6.peg.2257"/>
<dbReference type="PANTHER" id="PTHR34824">
    <property type="entry name" value="HEAT-INDUCIBLE TRANSCRIPTION REPRESSOR HRCA"/>
    <property type="match status" value="1"/>
</dbReference>
<dbReference type="EMBL" id="LGKN01000009">
    <property type="protein sequence ID" value="KPL86278.1"/>
    <property type="molecule type" value="Genomic_DNA"/>
</dbReference>
<dbReference type="InterPro" id="IPR029016">
    <property type="entry name" value="GAF-like_dom_sf"/>
</dbReference>
<dbReference type="Gene3D" id="3.30.390.60">
    <property type="entry name" value="Heat-inducible transcription repressor hrca homolog, domain 3"/>
    <property type="match status" value="1"/>
</dbReference>
<evidence type="ECO:0000259" key="6">
    <source>
        <dbReference type="Pfam" id="PF01628"/>
    </source>
</evidence>
<evidence type="ECO:0000313" key="7">
    <source>
        <dbReference type="EMBL" id="GAP62082.1"/>
    </source>
</evidence>
<keyword evidence="4 5" id="KW-0804">Transcription</keyword>
<reference evidence="8 10" key="2">
    <citation type="submission" date="2015-07" db="EMBL/GenBank/DDBJ databases">
        <title>Whole genome sequence of Ardenticatena maritima DSM 23922.</title>
        <authorList>
            <person name="Hemp J."/>
            <person name="Ward L.M."/>
            <person name="Pace L.A."/>
            <person name="Fischer W.W."/>
        </authorList>
    </citation>
    <scope>NUCLEOTIDE SEQUENCE [LARGE SCALE GENOMIC DNA]</scope>
    <source>
        <strain evidence="8 10">110S</strain>
    </source>
</reference>
<dbReference type="SUPFAM" id="SSF46785">
    <property type="entry name" value="Winged helix' DNA-binding domain"/>
    <property type="match status" value="1"/>
</dbReference>
<dbReference type="Gene3D" id="3.30.450.40">
    <property type="match status" value="1"/>
</dbReference>
<comment type="function">
    <text evidence="5">Negative regulator of class I heat shock genes (grpE-dnaK-dnaJ and groELS operons). Prevents heat-shock induction of these operons.</text>
</comment>
<dbReference type="Gene3D" id="1.10.10.10">
    <property type="entry name" value="Winged helix-like DNA-binding domain superfamily/Winged helix DNA-binding domain"/>
    <property type="match status" value="1"/>
</dbReference>
<keyword evidence="3 5" id="KW-0346">Stress response</keyword>
<evidence type="ECO:0000313" key="9">
    <source>
        <dbReference type="Proteomes" id="UP000037784"/>
    </source>
</evidence>
<dbReference type="AlphaFoldDB" id="A0A0M8K736"/>
<dbReference type="Pfam" id="PF01628">
    <property type="entry name" value="HrcA"/>
    <property type="match status" value="1"/>
</dbReference>
<organism evidence="7 9">
    <name type="scientific">Ardenticatena maritima</name>
    <dbReference type="NCBI Taxonomy" id="872965"/>
    <lineage>
        <taxon>Bacteria</taxon>
        <taxon>Bacillati</taxon>
        <taxon>Chloroflexota</taxon>
        <taxon>Ardenticatenia</taxon>
        <taxon>Ardenticatenales</taxon>
        <taxon>Ardenticatenaceae</taxon>
        <taxon>Ardenticatena</taxon>
    </lineage>
</organism>
<protein>
    <recommendedName>
        <fullName evidence="5">Heat-inducible transcription repressor HrcA</fullName>
    </recommendedName>
</protein>
<evidence type="ECO:0000256" key="2">
    <source>
        <dbReference type="ARBA" id="ARBA00023015"/>
    </source>
</evidence>
<dbReference type="HAMAP" id="MF_00081">
    <property type="entry name" value="HrcA"/>
    <property type="match status" value="1"/>
</dbReference>
<keyword evidence="2 5" id="KW-0805">Transcription regulation</keyword>
<dbReference type="GO" id="GO:0045892">
    <property type="term" value="P:negative regulation of DNA-templated transcription"/>
    <property type="evidence" value="ECO:0007669"/>
    <property type="project" value="UniProtKB-UniRule"/>
</dbReference>
<evidence type="ECO:0000313" key="10">
    <source>
        <dbReference type="Proteomes" id="UP000050502"/>
    </source>
</evidence>
<dbReference type="Proteomes" id="UP000050502">
    <property type="component" value="Unassembled WGS sequence"/>
</dbReference>
<dbReference type="FunCoup" id="A0A0M8K736">
    <property type="interactions" value="186"/>
</dbReference>
<evidence type="ECO:0000313" key="8">
    <source>
        <dbReference type="EMBL" id="KPL86278.1"/>
    </source>
</evidence>
<keyword evidence="9" id="KW-1185">Reference proteome</keyword>
<keyword evidence="1 5" id="KW-0678">Repressor</keyword>
<comment type="caution">
    <text evidence="7">The sequence shown here is derived from an EMBL/GenBank/DDBJ whole genome shotgun (WGS) entry which is preliminary data.</text>
</comment>
<dbReference type="InterPro" id="IPR036388">
    <property type="entry name" value="WH-like_DNA-bd_sf"/>
</dbReference>
<dbReference type="OrthoDB" id="9783139at2"/>
<evidence type="ECO:0000256" key="4">
    <source>
        <dbReference type="ARBA" id="ARBA00023163"/>
    </source>
</evidence>
<dbReference type="RefSeq" id="WP_054492006.1">
    <property type="nucleotide sequence ID" value="NZ_BBZA01000030.1"/>
</dbReference>
<dbReference type="InterPro" id="IPR036390">
    <property type="entry name" value="WH_DNA-bd_sf"/>
</dbReference>
<reference evidence="9" key="3">
    <citation type="submission" date="2015-08" db="EMBL/GenBank/DDBJ databases">
        <title>Draft Genome Sequence of a Heterotrophic Facultative Anaerobic Bacterium Ardenticatena maritima Strain 110S.</title>
        <authorList>
            <person name="Kawaichi S."/>
            <person name="Yoshida T."/>
            <person name="Sako Y."/>
            <person name="Nakamura R."/>
        </authorList>
    </citation>
    <scope>NUCLEOTIDE SEQUENCE [LARGE SCALE GENOMIC DNA]</scope>
    <source>
        <strain evidence="9">110S</strain>
    </source>
</reference>
<proteinExistence type="inferred from homology"/>
<dbReference type="GO" id="GO:0003677">
    <property type="term" value="F:DNA binding"/>
    <property type="evidence" value="ECO:0007669"/>
    <property type="project" value="InterPro"/>
</dbReference>